<organism evidence="2 3">
    <name type="scientific">Acidovorax kalamii</name>
    <dbReference type="NCBI Taxonomy" id="2004485"/>
    <lineage>
        <taxon>Bacteria</taxon>
        <taxon>Pseudomonadati</taxon>
        <taxon>Pseudomonadota</taxon>
        <taxon>Betaproteobacteria</taxon>
        <taxon>Burkholderiales</taxon>
        <taxon>Comamonadaceae</taxon>
        <taxon>Acidovorax</taxon>
    </lineage>
</organism>
<feature type="transmembrane region" description="Helical" evidence="1">
    <location>
        <begin position="7"/>
        <end position="28"/>
    </location>
</feature>
<evidence type="ECO:0000313" key="3">
    <source>
        <dbReference type="Proteomes" id="UP000215441"/>
    </source>
</evidence>
<feature type="transmembrane region" description="Helical" evidence="1">
    <location>
        <begin position="105"/>
        <end position="127"/>
    </location>
</feature>
<feature type="transmembrane region" description="Helical" evidence="1">
    <location>
        <begin position="139"/>
        <end position="158"/>
    </location>
</feature>
<feature type="transmembrane region" description="Helical" evidence="1">
    <location>
        <begin position="65"/>
        <end position="85"/>
    </location>
</feature>
<feature type="transmembrane region" description="Helical" evidence="1">
    <location>
        <begin position="34"/>
        <end position="53"/>
    </location>
</feature>
<dbReference type="RefSeq" id="WP_094288568.1">
    <property type="nucleotide sequence ID" value="NZ_NOIG01000005.1"/>
</dbReference>
<dbReference type="AlphaFoldDB" id="A0A235EP69"/>
<comment type="caution">
    <text evidence="2">The sequence shown here is derived from an EMBL/GenBank/DDBJ whole genome shotgun (WGS) entry which is preliminary data.</text>
</comment>
<feature type="transmembrane region" description="Helical" evidence="1">
    <location>
        <begin position="178"/>
        <end position="200"/>
    </location>
</feature>
<keyword evidence="3" id="KW-1185">Reference proteome</keyword>
<proteinExistence type="predicted"/>
<keyword evidence="1" id="KW-1133">Transmembrane helix</keyword>
<dbReference type="EMBL" id="NOIG01000005">
    <property type="protein sequence ID" value="OYD50819.1"/>
    <property type="molecule type" value="Genomic_DNA"/>
</dbReference>
<accession>A0A235EP69</accession>
<feature type="transmembrane region" description="Helical" evidence="1">
    <location>
        <begin position="243"/>
        <end position="262"/>
    </location>
</feature>
<name>A0A235EP69_9BURK</name>
<keyword evidence="1" id="KW-0812">Transmembrane</keyword>
<sequence length="273" mass="29963">MPAQSSLASRLPALSYLLLAIYLVILAFRTHNDTTMALVVASVVMFACCWASAMHLLGARPALQFVLIAVSFGWFAEQMGSSRGWFFGHYTYTDVLGPRLGDVPIVIPLMWFALTYAGYVIANLIVWQSPVDGVRGLGNTVMLSFLAAMIVTAFDLGADPYMVYTLKAWIMTKTDGAWFGETVQGFFGWVFVSFVIILGFRLSVRSLAMQPSSPFLRHHALVPLALYGSNMVFQMMLGNPVEIRSIAPFAMGIPLLCALAGYQRWVAPAKAPV</sequence>
<dbReference type="Pfam" id="PF04240">
    <property type="entry name" value="Caroten_synth"/>
    <property type="match status" value="1"/>
</dbReference>
<evidence type="ECO:0008006" key="4">
    <source>
        <dbReference type="Google" id="ProtNLM"/>
    </source>
</evidence>
<evidence type="ECO:0000313" key="2">
    <source>
        <dbReference type="EMBL" id="OYD50819.1"/>
    </source>
</evidence>
<reference evidence="2 3" key="1">
    <citation type="submission" date="2017-07" db="EMBL/GenBank/DDBJ databases">
        <title>Acidovorax KNDSW TSA 6 genome sequence and assembly.</title>
        <authorList>
            <person name="Mayilraj S."/>
        </authorList>
    </citation>
    <scope>NUCLEOTIDE SEQUENCE [LARGE SCALE GENOMIC DNA]</scope>
    <source>
        <strain evidence="2 3">KNDSW-TSA6</strain>
    </source>
</reference>
<dbReference type="Proteomes" id="UP000215441">
    <property type="component" value="Unassembled WGS sequence"/>
</dbReference>
<dbReference type="OrthoDB" id="9811293at2"/>
<protein>
    <recommendedName>
        <fullName evidence="4">Carotenoid biosynthesis protein</fullName>
    </recommendedName>
</protein>
<keyword evidence="1" id="KW-0472">Membrane</keyword>
<dbReference type="PANTHER" id="PTHR39419:SF1">
    <property type="entry name" value="SLL0814 PROTEIN"/>
    <property type="match status" value="1"/>
</dbReference>
<dbReference type="InterPro" id="IPR007354">
    <property type="entry name" value="CruF-like"/>
</dbReference>
<dbReference type="PANTHER" id="PTHR39419">
    <property type="entry name" value="SLL0814 PROTEIN"/>
    <property type="match status" value="1"/>
</dbReference>
<gene>
    <name evidence="2" type="ORF">CBY09_08845</name>
</gene>
<evidence type="ECO:0000256" key="1">
    <source>
        <dbReference type="SAM" id="Phobius"/>
    </source>
</evidence>